<dbReference type="RefSeq" id="WP_317902888.1">
    <property type="nucleotide sequence ID" value="NZ_JAIRBC010000019.1"/>
</dbReference>
<proteinExistence type="inferred from homology"/>
<name>A0AAE3JQ53_9FLAO</name>
<dbReference type="Gene3D" id="1.50.10.20">
    <property type="match status" value="1"/>
</dbReference>
<dbReference type="Gene3D" id="2.60.40.1930">
    <property type="match status" value="1"/>
</dbReference>
<evidence type="ECO:0000313" key="5">
    <source>
        <dbReference type="EMBL" id="MCG2461746.1"/>
    </source>
</evidence>
<feature type="domain" description="Alpha-2-macroglobulin" evidence="4">
    <location>
        <begin position="1246"/>
        <end position="1336"/>
    </location>
</feature>
<dbReference type="SUPFAM" id="SSF48239">
    <property type="entry name" value="Terpenoid cyclases/Protein prenyltransferases"/>
    <property type="match status" value="1"/>
</dbReference>
<dbReference type="Proteomes" id="UP001200642">
    <property type="component" value="Unassembled WGS sequence"/>
</dbReference>
<reference evidence="5" key="1">
    <citation type="submission" date="2023-02" db="EMBL/GenBank/DDBJ databases">
        <title>Genome of Flavobacteriaceae gen. nov. sp. strain F89.</title>
        <authorList>
            <person name="Wang Y."/>
        </authorList>
    </citation>
    <scope>NUCLEOTIDE SEQUENCE</scope>
    <source>
        <strain evidence="5">F89</strain>
    </source>
</reference>
<dbReference type="InterPro" id="IPR008930">
    <property type="entry name" value="Terpenoid_cyclase/PrenylTrfase"/>
</dbReference>
<dbReference type="Pfam" id="PF00207">
    <property type="entry name" value="A2M"/>
    <property type="match status" value="1"/>
</dbReference>
<dbReference type="InterPro" id="IPR001599">
    <property type="entry name" value="Macroglobln_a2"/>
</dbReference>
<dbReference type="InterPro" id="IPR011625">
    <property type="entry name" value="A2M_N_BRD"/>
</dbReference>
<protein>
    <submittedName>
        <fullName evidence="5">Alpha-2-macroglobulin</fullName>
    </submittedName>
</protein>
<dbReference type="InterPro" id="IPR041246">
    <property type="entry name" value="Bact_MG10"/>
</dbReference>
<evidence type="ECO:0000259" key="4">
    <source>
        <dbReference type="SMART" id="SM01360"/>
    </source>
</evidence>
<evidence type="ECO:0000313" key="6">
    <source>
        <dbReference type="Proteomes" id="UP001200642"/>
    </source>
</evidence>
<dbReference type="GO" id="GO:0004866">
    <property type="term" value="F:endopeptidase inhibitor activity"/>
    <property type="evidence" value="ECO:0007669"/>
    <property type="project" value="InterPro"/>
</dbReference>
<organism evidence="5 6">
    <name type="scientific">Cerina litoralis</name>
    <dbReference type="NCBI Taxonomy" id="2874477"/>
    <lineage>
        <taxon>Bacteria</taxon>
        <taxon>Pseudomonadati</taxon>
        <taxon>Bacteroidota</taxon>
        <taxon>Flavobacteriia</taxon>
        <taxon>Flavobacteriales</taxon>
        <taxon>Flavobacteriaceae</taxon>
        <taxon>Cerina</taxon>
    </lineage>
</organism>
<dbReference type="Pfam" id="PF17973">
    <property type="entry name" value="bMG10"/>
    <property type="match status" value="1"/>
</dbReference>
<gene>
    <name evidence="5" type="ORF">K8352_13385</name>
</gene>
<accession>A0AAE3JQ53</accession>
<keyword evidence="6" id="KW-1185">Reference proteome</keyword>
<dbReference type="Pfam" id="PF07703">
    <property type="entry name" value="A2M_BRD"/>
    <property type="match status" value="1"/>
</dbReference>
<sequence>MKHLFTLLAILLFSQIAHSQQTDDSYQTLWKNVEKLEGEALTKSALEVVKTIFQKAEKENNSAQIVKSLLYTSKYALILEEDAQLTIVARFKKEIVKSEFPTKNVLESYLANLYWQYFQQNRYKFYNRTHTGSKIDSSDFRTWDLVALFDEINLHFANSLKNTAQLQKIDLQDYSEIIDRQKDSERYRPTLFDILAHTALEFYKSDENNITRPADKFEIDDPEYLCEASSFAALQIPLKDSTSLHARALQVYQELVRFHKNDHSPEPLVQVDLERLKFIHQNAVFTDKDHQYLEVLKNSGQHYRGKPVSGLYQYEIALLFNQWGSSYEPETQETNRWKRKKAVELCDSVIKNFPKSRGAEQCAALKLSILNPTLTIQSELNVPIQTPSRLLVNYKNYDRINFTAYSISKSQRQKLRKLYPEQKQLSFIKKLGISKQWEATLKNEKDYQNHGTEILLPSFANGYYIVLAEPETDDKFVIPGNAFAYSLLQVANMALVENSTDIADIFQVIDRNDGRPIAGAQVQFSFTKNHDGPILTKNLITDKMGQVRLTRTKDGWTNVSCEITFKGEKAQFGEYYVQQKYDRDKGTRIQFNSFLFTDRSIYRPGQPVYFKGILIQTEENKSEVVSGENVLVTLHDVNGQQLTKQDLTTNDFGSFTGEFILPNSGLTGQYYIEVSSVSGIVKRNYNFSVEEYKRPKFVTSFKPITETYRVNDSITVKGVAKAYAGSNITDAKVVYTVRRIVQFRPWFYWRHPYFNSSPLEISHGESLTDASGNYQIGFKAIPDASISKESQPVFTYEVTADVTDINGETHSATTNVRVGYHSLTAAIAVPANLNKKKKEQVLQITTTNLNGQFVPTTGTLKIFKVKAPDQVLRKRPWEAPDYPGWTMAVFKTLFPHDVYTNEDDPQHWEKAKMVKEINFDTGKSKEISLGSLQNWESGKYIVELEAKDKFGRTVADKAMTTVFGENDKKPADNQLFEIKTDKPSYHTGDEAKITVSTNVKHLTVTLIVEKEEKIVDTYLVNLNENSKSISVPISGEDLGGFSVNYSFSAFNDFQTGSTFINVPYPKTGLEIETVTFRNKLLPGTEERWSFKIKGPKGEKVASEVLASMYDASLDAFTIHNWNFSPLQRPRYYSHIYTNAQQSFGTGNFRVYNSIQRLGYPQQGYDQLDWFGFHFGYGRYQLMAARMKKNGIPSSVRSASEEIEFAEDSAVLNEAIITGDGNGPNNDTSQKAQDFSDIPIRKNLRETAFFFPQLRTDADGNVSFTFTSPEALTRWKLQLLAYTKNLESATNTWETVTQKELMVLPNVPRFLREGDEITIATKISNLTDKSLSGEAKLELLDAVSGKDITSVLIVSSPSGGARREFSVDSLGNTRVSWTLEIPKGLQAVQYKIMAKAGGFSDGEQNTLPVLTNRTLVTETLPMWVRSNQTNTFVLDKLASATLSHQATEGITTTLSNHKLTLEITSNPAWYAVQALPYLMEYPYECNEQTFARYFANSLASHIANSNPRIKAVFDQWANSDALISNLEKNPELKSLLIRETPWLRDAQSETEQKKRIGLLFNLDKMKSEQTIALNKLENNQMTNGAWPWFKGGPANRFITQHIITGLGHLNKLTATERSQSALSDQNGMTNRAIQYLDAQFLEEYQEMKKHARDLNDDHLSPTQIQYLYMRSFFLNIPTSKKVQEIINYYKSQSLKYWTKRNLYSKGMLALILYRIDETVTAYKILRSLKENSINSEELGMYWKENTPSWHWYQAPIETQALMVEAFSEIAKDTQAIDNLKIWLLKNKQTNQWETTKATTEAVYALLLQGSDWLSVTDAVDVVVGGEKIDLSKLEDVKPEAGTGYYRTSWNGSEITPKMGEVQLTKKGAGIAWGALYWQYFEDLDKITTAETPLKLEKKLFLKKNTDTGEEIIEIKPGTSLRVGDLVRVRIELRVDRPMEFVHMKDMRAAGFEPVNVLSQYKWQDGLGYYQSTKDAGTHFFFDYLPKGVFVFEYDLLANNSGDFSNGITTIQSMYAPEFNSHSEGIRVIVGNGQ</sequence>
<dbReference type="PANTHER" id="PTHR40094:SF1">
    <property type="entry name" value="UBIQUITIN DOMAIN-CONTAINING PROTEIN"/>
    <property type="match status" value="1"/>
</dbReference>
<feature type="signal peptide" evidence="2">
    <location>
        <begin position="1"/>
        <end position="19"/>
    </location>
</feature>
<feature type="domain" description="Alpha-2-macroglobulin bait region" evidence="3">
    <location>
        <begin position="976"/>
        <end position="1116"/>
    </location>
</feature>
<dbReference type="InterPro" id="IPR051802">
    <property type="entry name" value="YfhM-like"/>
</dbReference>
<dbReference type="Pfam" id="PF01835">
    <property type="entry name" value="MG2"/>
    <property type="match status" value="1"/>
</dbReference>
<comment type="caution">
    <text evidence="5">The sequence shown here is derived from an EMBL/GenBank/DDBJ whole genome shotgun (WGS) entry which is preliminary data.</text>
</comment>
<dbReference type="SMART" id="SM01360">
    <property type="entry name" value="A2M"/>
    <property type="match status" value="1"/>
</dbReference>
<keyword evidence="2" id="KW-0732">Signal</keyword>
<dbReference type="PANTHER" id="PTHR40094">
    <property type="entry name" value="ALPHA-2-MACROGLOBULIN HOMOLOG"/>
    <property type="match status" value="1"/>
</dbReference>
<evidence type="ECO:0000259" key="3">
    <source>
        <dbReference type="SMART" id="SM01359"/>
    </source>
</evidence>
<evidence type="ECO:0000256" key="2">
    <source>
        <dbReference type="SAM" id="SignalP"/>
    </source>
</evidence>
<dbReference type="EMBL" id="JAIRBC010000019">
    <property type="protein sequence ID" value="MCG2461746.1"/>
    <property type="molecule type" value="Genomic_DNA"/>
</dbReference>
<dbReference type="InterPro" id="IPR002890">
    <property type="entry name" value="MG2"/>
</dbReference>
<evidence type="ECO:0000256" key="1">
    <source>
        <dbReference type="ARBA" id="ARBA00010556"/>
    </source>
</evidence>
<feature type="chain" id="PRO_5042296064" evidence="2">
    <location>
        <begin position="20"/>
        <end position="2032"/>
    </location>
</feature>
<comment type="similarity">
    <text evidence="1">Belongs to the protease inhibitor I39 (alpha-2-macroglobulin) family. Bacterial alpha-2-macroglobulin subfamily.</text>
</comment>
<dbReference type="SMART" id="SM01359">
    <property type="entry name" value="A2M_N_2"/>
    <property type="match status" value="1"/>
</dbReference>